<comment type="similarity">
    <text evidence="1">Belongs to the leucine-binding protein family.</text>
</comment>
<organism evidence="6 7">
    <name type="scientific">Candidatus Desulfacyla euxinica</name>
    <dbReference type="NCBI Taxonomy" id="2841693"/>
    <lineage>
        <taxon>Bacteria</taxon>
        <taxon>Deltaproteobacteria</taxon>
        <taxon>Candidatus Desulfacyla</taxon>
    </lineage>
</organism>
<dbReference type="PANTHER" id="PTHR30483:SF6">
    <property type="entry name" value="PERIPLASMIC BINDING PROTEIN OF ABC TRANSPORTER FOR NATURAL AMINO ACIDS"/>
    <property type="match status" value="1"/>
</dbReference>
<comment type="caution">
    <text evidence="6">The sequence shown here is derived from an EMBL/GenBank/DDBJ whole genome shotgun (WGS) entry which is preliminary data.</text>
</comment>
<dbReference type="InterPro" id="IPR028082">
    <property type="entry name" value="Peripla_BP_I"/>
</dbReference>
<evidence type="ECO:0000259" key="5">
    <source>
        <dbReference type="Pfam" id="PF13458"/>
    </source>
</evidence>
<dbReference type="InterPro" id="IPR051010">
    <property type="entry name" value="BCAA_transport"/>
</dbReference>
<dbReference type="Pfam" id="PF13458">
    <property type="entry name" value="Peripla_BP_6"/>
    <property type="match status" value="1"/>
</dbReference>
<evidence type="ECO:0000313" key="6">
    <source>
        <dbReference type="EMBL" id="MBC8178481.1"/>
    </source>
</evidence>
<dbReference type="EMBL" id="JACNJD010000283">
    <property type="protein sequence ID" value="MBC8178481.1"/>
    <property type="molecule type" value="Genomic_DNA"/>
</dbReference>
<evidence type="ECO:0000256" key="2">
    <source>
        <dbReference type="ARBA" id="ARBA00022448"/>
    </source>
</evidence>
<proteinExistence type="inferred from homology"/>
<dbReference type="InterPro" id="IPR000709">
    <property type="entry name" value="Leu_Ile_Val-bd"/>
</dbReference>
<name>A0A8J6N1D3_9DELT</name>
<evidence type="ECO:0000313" key="7">
    <source>
        <dbReference type="Proteomes" id="UP000650524"/>
    </source>
</evidence>
<protein>
    <submittedName>
        <fullName evidence="6">ABC transporter substrate-binding protein</fullName>
    </submittedName>
</protein>
<reference evidence="6 7" key="1">
    <citation type="submission" date="2020-08" db="EMBL/GenBank/DDBJ databases">
        <title>Bridging the membrane lipid divide: bacteria of the FCB group superphylum have the potential to synthesize archaeal ether lipids.</title>
        <authorList>
            <person name="Villanueva L."/>
            <person name="Von Meijenfeldt F.A.B."/>
            <person name="Westbye A.B."/>
            <person name="Yadav S."/>
            <person name="Hopmans E.C."/>
            <person name="Dutilh B.E."/>
            <person name="Sinninghe Damste J.S."/>
        </authorList>
    </citation>
    <scope>NUCLEOTIDE SEQUENCE [LARGE SCALE GENOMIC DNA]</scope>
    <source>
        <strain evidence="6">NIOZ-UU27</strain>
    </source>
</reference>
<dbReference type="PRINTS" id="PR00337">
    <property type="entry name" value="LEUILEVALBP"/>
</dbReference>
<dbReference type="GO" id="GO:0006865">
    <property type="term" value="P:amino acid transport"/>
    <property type="evidence" value="ECO:0007669"/>
    <property type="project" value="UniProtKB-KW"/>
</dbReference>
<accession>A0A8J6N1D3</accession>
<dbReference type="CDD" id="cd06348">
    <property type="entry name" value="PBP1_ABC_HAAT-like"/>
    <property type="match status" value="1"/>
</dbReference>
<dbReference type="SUPFAM" id="SSF53822">
    <property type="entry name" value="Periplasmic binding protein-like I"/>
    <property type="match status" value="1"/>
</dbReference>
<dbReference type="PANTHER" id="PTHR30483">
    <property type="entry name" value="LEUCINE-SPECIFIC-BINDING PROTEIN"/>
    <property type="match status" value="1"/>
</dbReference>
<evidence type="ECO:0000256" key="3">
    <source>
        <dbReference type="ARBA" id="ARBA00022729"/>
    </source>
</evidence>
<evidence type="ECO:0000256" key="4">
    <source>
        <dbReference type="ARBA" id="ARBA00022970"/>
    </source>
</evidence>
<evidence type="ECO:0000256" key="1">
    <source>
        <dbReference type="ARBA" id="ARBA00010062"/>
    </source>
</evidence>
<dbReference type="Gene3D" id="3.40.50.2300">
    <property type="match status" value="2"/>
</dbReference>
<feature type="domain" description="Leucine-binding protein" evidence="5">
    <location>
        <begin position="35"/>
        <end position="382"/>
    </location>
</feature>
<dbReference type="InterPro" id="IPR028081">
    <property type="entry name" value="Leu-bd"/>
</dbReference>
<dbReference type="AlphaFoldDB" id="A0A8J6N1D3"/>
<dbReference type="Proteomes" id="UP000650524">
    <property type="component" value="Unassembled WGS sequence"/>
</dbReference>
<keyword evidence="2" id="KW-0813">Transport</keyword>
<keyword evidence="4" id="KW-0029">Amino-acid transport</keyword>
<gene>
    <name evidence="6" type="ORF">H8E19_13835</name>
</gene>
<keyword evidence="3" id="KW-0732">Signal</keyword>
<sequence length="402" mass="42813">MQKKYGLFFGIVFSIIAVSLILTGITTAQAVEGKEIKIGMAIPLSGHGANAGKREAIGAQAAVDVINAAGGVNGVPLKLYIEDTASNPQDAVHAVRKLAGDEKVIAIVGPHYSSVAETTFPLGNQLKIVQIAVASSKPGLAAANRPYAFRNTLTEDKIAGAVIKDFKDRYNIKTVAIMADIKDAVSRALGTKVFPPALKAQGIEIVTGDKPITFQTNDAQFKAQITKLKAMNPDGIALGALGPDALNIITEARRQGMKQPFFGTAPIVEGELPQKGGKAVAGTFAGTIWHLGVDTPASREFVKAYKNRAKDMYSGPYTATPDYYPVNSYDAVYMIVSGIKSKGVTNKPGDLEKDRAKIMQYMTNLKDFKGVASKGFNDVGDGLKDVHVLEIKDGQWKVVTSD</sequence>